<feature type="compositionally biased region" description="Acidic residues" evidence="1">
    <location>
        <begin position="13"/>
        <end position="22"/>
    </location>
</feature>
<name>A0A9W6YGU9_9STRA</name>
<feature type="compositionally biased region" description="Basic and acidic residues" evidence="1">
    <location>
        <begin position="205"/>
        <end position="224"/>
    </location>
</feature>
<accession>A0A9W6YGU9</accession>
<dbReference type="EMBL" id="BSXT01006828">
    <property type="protein sequence ID" value="GMF63139.1"/>
    <property type="molecule type" value="Genomic_DNA"/>
</dbReference>
<proteinExistence type="predicted"/>
<sequence length="224" mass="25901">MDSGSPEVILEGQDPETIFDEDSSSDFDEYYDAISFDDKCWMESVSEAAGTESQIDGRSESPHIPTRMIAMECECCTQMPVGNMQKKVKCQYSEDKTQKWRKPSKRLKSGFQKGDLVWLYIPKDQPGLSRRLAHMWHGPFRIEEKHADFRVKLQMNDTGYRVSPWVHISRLKLCTLGPQRPTMEIEVADDDKFDVALLPEDSWEPDSKRNDNEVEKSWISDGRK</sequence>
<feature type="region of interest" description="Disordered" evidence="1">
    <location>
        <begin position="201"/>
        <end position="224"/>
    </location>
</feature>
<evidence type="ECO:0000313" key="3">
    <source>
        <dbReference type="Proteomes" id="UP001165121"/>
    </source>
</evidence>
<dbReference type="OrthoDB" id="10030726at2759"/>
<protein>
    <submittedName>
        <fullName evidence="2">Unnamed protein product</fullName>
    </submittedName>
</protein>
<gene>
    <name evidence="2" type="ORF">Pfra01_002757000</name>
</gene>
<evidence type="ECO:0000256" key="1">
    <source>
        <dbReference type="SAM" id="MobiDB-lite"/>
    </source>
</evidence>
<keyword evidence="3" id="KW-1185">Reference proteome</keyword>
<dbReference type="Proteomes" id="UP001165121">
    <property type="component" value="Unassembled WGS sequence"/>
</dbReference>
<dbReference type="AlphaFoldDB" id="A0A9W6YGU9"/>
<feature type="region of interest" description="Disordered" evidence="1">
    <location>
        <begin position="1"/>
        <end position="22"/>
    </location>
</feature>
<organism evidence="2 3">
    <name type="scientific">Phytophthora fragariaefolia</name>
    <dbReference type="NCBI Taxonomy" id="1490495"/>
    <lineage>
        <taxon>Eukaryota</taxon>
        <taxon>Sar</taxon>
        <taxon>Stramenopiles</taxon>
        <taxon>Oomycota</taxon>
        <taxon>Peronosporomycetes</taxon>
        <taxon>Peronosporales</taxon>
        <taxon>Peronosporaceae</taxon>
        <taxon>Phytophthora</taxon>
    </lineage>
</organism>
<evidence type="ECO:0000313" key="2">
    <source>
        <dbReference type="EMBL" id="GMF63139.1"/>
    </source>
</evidence>
<reference evidence="2" key="1">
    <citation type="submission" date="2023-04" db="EMBL/GenBank/DDBJ databases">
        <title>Phytophthora fragariaefolia NBRC 109709.</title>
        <authorList>
            <person name="Ichikawa N."/>
            <person name="Sato H."/>
            <person name="Tonouchi N."/>
        </authorList>
    </citation>
    <scope>NUCLEOTIDE SEQUENCE</scope>
    <source>
        <strain evidence="2">NBRC 109709</strain>
    </source>
</reference>
<comment type="caution">
    <text evidence="2">The sequence shown here is derived from an EMBL/GenBank/DDBJ whole genome shotgun (WGS) entry which is preliminary data.</text>
</comment>